<dbReference type="OrthoDB" id="9043248at2"/>
<gene>
    <name evidence="4" type="ORF">C7M71_004580</name>
</gene>
<dbReference type="PANTHER" id="PTHR10357">
    <property type="entry name" value="ALPHA-AMYLASE FAMILY MEMBER"/>
    <property type="match status" value="1"/>
</dbReference>
<dbReference type="InterPro" id="IPR045857">
    <property type="entry name" value="O16G_dom_2"/>
</dbReference>
<dbReference type="KEGG" id="stri:C7M71_004580"/>
<evidence type="ECO:0000256" key="1">
    <source>
        <dbReference type="ARBA" id="ARBA00008061"/>
    </source>
</evidence>
<dbReference type="GO" id="GO:0009313">
    <property type="term" value="P:oligosaccharide catabolic process"/>
    <property type="evidence" value="ECO:0007669"/>
    <property type="project" value="TreeGrafter"/>
</dbReference>
<name>A0A345SSY6_9ACTN</name>
<dbReference type="AlphaFoldDB" id="A0A345SSY6"/>
<dbReference type="Gene3D" id="3.20.20.80">
    <property type="entry name" value="Glycosidases"/>
    <property type="match status" value="1"/>
</dbReference>
<proteinExistence type="inferred from homology"/>
<dbReference type="InterPro" id="IPR006047">
    <property type="entry name" value="GH13_cat_dom"/>
</dbReference>
<dbReference type="Proteomes" id="UP000249340">
    <property type="component" value="Chromosome"/>
</dbReference>
<organism evidence="4 5">
    <name type="scientific">Peterkaempfera bronchialis</name>
    <dbReference type="NCBI Taxonomy" id="2126346"/>
    <lineage>
        <taxon>Bacteria</taxon>
        <taxon>Bacillati</taxon>
        <taxon>Actinomycetota</taxon>
        <taxon>Actinomycetes</taxon>
        <taxon>Kitasatosporales</taxon>
        <taxon>Streptomycetaceae</taxon>
        <taxon>Peterkaempfera</taxon>
    </lineage>
</organism>
<feature type="domain" description="Glycosyl hydrolase family 13 catalytic" evidence="3">
    <location>
        <begin position="17"/>
        <end position="425"/>
    </location>
</feature>
<dbReference type="Gene3D" id="3.90.400.10">
    <property type="entry name" value="Oligo-1,6-glucosidase, Domain 2"/>
    <property type="match status" value="1"/>
</dbReference>
<sequence>MPTSTDHRWWRDAVIYQVYVRSFADSDGDGLGDLPGAAARLDHLAALGVDAVWLTPFYPSPLADGGYDIADHCDVDPRLGTLADAETLIVRAHERGLRVLIDLVPNHTSDRHPWFRAALADGPDSPARARYVFRDGKGPDGALPPTAWRAKFGSPAWHRVPDGQWYLHMFAPEQPDLNWAEPSVRTEFSRILRFWLDLGVDGFRIDVANGLAKDLADPLRDLGPSNDLRIINQHPDHPLEDREEVHEIYRDWRRLLDTYRPPRAAVAEAWLPHPRRARYTRPDELHQAFNFDFLTTPWSGTAFRSVIDASLAADGEHGSATTWVLSNHDVVRHRSRYALPPGADSDAWLLAPGGDVEGADGADDTLGRRRGRAGTLLMLALPGSAYLYQGDELGLPEVADLPADALRDPTWERSGHTRKGRDGCRVPLPWTPTGPSYGFGPGPAWLPQPPTWADLSVAAQTGAPGSTLELVRTALRLRRTHGGDGTLRWLDQGDPAQLLAFRHSRGLVCAVNLGSRPQPLPPGELLLTSDPLTGGLLPPDTAAWLRYPDS</sequence>
<dbReference type="Pfam" id="PF00128">
    <property type="entry name" value="Alpha-amylase"/>
    <property type="match status" value="2"/>
</dbReference>
<feature type="compositionally biased region" description="Basic and acidic residues" evidence="2">
    <location>
        <begin position="409"/>
        <end position="424"/>
    </location>
</feature>
<dbReference type="RefSeq" id="WP_111491015.1">
    <property type="nucleotide sequence ID" value="NZ_CP031264.1"/>
</dbReference>
<dbReference type="SUPFAM" id="SSF51445">
    <property type="entry name" value="(Trans)glycosidases"/>
    <property type="match status" value="1"/>
</dbReference>
<dbReference type="CDD" id="cd11332">
    <property type="entry name" value="AmyAc_OligoGlu_TS"/>
    <property type="match status" value="1"/>
</dbReference>
<protein>
    <submittedName>
        <fullName evidence="4">DUF3459 domain-containing protein</fullName>
    </submittedName>
</protein>
<evidence type="ECO:0000313" key="4">
    <source>
        <dbReference type="EMBL" id="AXI76841.1"/>
    </source>
</evidence>
<dbReference type="GO" id="GO:0004556">
    <property type="term" value="F:alpha-amylase activity"/>
    <property type="evidence" value="ECO:0007669"/>
    <property type="project" value="TreeGrafter"/>
</dbReference>
<feature type="region of interest" description="Disordered" evidence="2">
    <location>
        <begin position="409"/>
        <end position="428"/>
    </location>
</feature>
<comment type="similarity">
    <text evidence="1">Belongs to the glycosyl hydrolase 13 family.</text>
</comment>
<evidence type="ECO:0000256" key="2">
    <source>
        <dbReference type="SAM" id="MobiDB-lite"/>
    </source>
</evidence>
<reference evidence="5" key="1">
    <citation type="submission" date="2018-07" db="EMBL/GenBank/DDBJ databases">
        <title>Streptacidiphilus bronchialis DSM 106435 chromosome.</title>
        <authorList>
            <person name="Batra D."/>
            <person name="Gulvik C.A."/>
        </authorList>
    </citation>
    <scope>NUCLEOTIDE SEQUENCE [LARGE SCALE GENOMIC DNA]</scope>
    <source>
        <strain evidence="5">DSM 106435</strain>
    </source>
</reference>
<keyword evidence="5" id="KW-1185">Reference proteome</keyword>
<evidence type="ECO:0000313" key="5">
    <source>
        <dbReference type="Proteomes" id="UP000249340"/>
    </source>
</evidence>
<dbReference type="SMART" id="SM00642">
    <property type="entry name" value="Aamy"/>
    <property type="match status" value="1"/>
</dbReference>
<accession>A0A345SSY6</accession>
<evidence type="ECO:0000259" key="3">
    <source>
        <dbReference type="SMART" id="SM00642"/>
    </source>
</evidence>
<dbReference type="InterPro" id="IPR017853">
    <property type="entry name" value="GH"/>
</dbReference>
<dbReference type="PANTHER" id="PTHR10357:SF179">
    <property type="entry name" value="NEUTRAL AND BASIC AMINO ACID TRANSPORT PROTEIN RBAT"/>
    <property type="match status" value="1"/>
</dbReference>
<dbReference type="EMBL" id="CP031264">
    <property type="protein sequence ID" value="AXI76841.1"/>
    <property type="molecule type" value="Genomic_DNA"/>
</dbReference>